<accession>A0A1I3WG99</accession>
<keyword evidence="3" id="KW-1185">Reference proteome</keyword>
<feature type="domain" description="EAL" evidence="1">
    <location>
        <begin position="1"/>
        <end position="82"/>
    </location>
</feature>
<dbReference type="EMBL" id="FORX01000013">
    <property type="protein sequence ID" value="SFK06472.1"/>
    <property type="molecule type" value="Genomic_DNA"/>
</dbReference>
<dbReference type="AlphaFoldDB" id="A0A1I3WG99"/>
<evidence type="ECO:0000313" key="3">
    <source>
        <dbReference type="Proteomes" id="UP000198635"/>
    </source>
</evidence>
<dbReference type="Gene3D" id="3.20.20.450">
    <property type="entry name" value="EAL domain"/>
    <property type="match status" value="1"/>
</dbReference>
<protein>
    <submittedName>
        <fullName evidence="2">EAL domain-containing protein</fullName>
    </submittedName>
</protein>
<sequence length="88" mass="9713">MDILKIDRSFISGTDTPKENAEIVRSIVDMAHSLGLRVTAEGVETQEQLDRLQSINCDRAQGYMFSKPMIPEDAGEMIRTAILEGGSN</sequence>
<dbReference type="GO" id="GO:0071111">
    <property type="term" value="F:cyclic-guanylate-specific phosphodiesterase activity"/>
    <property type="evidence" value="ECO:0007669"/>
    <property type="project" value="InterPro"/>
</dbReference>
<dbReference type="PANTHER" id="PTHR33121:SF70">
    <property type="entry name" value="SIGNALING PROTEIN YKOW"/>
    <property type="match status" value="1"/>
</dbReference>
<dbReference type="CDD" id="cd01948">
    <property type="entry name" value="EAL"/>
    <property type="match status" value="1"/>
</dbReference>
<dbReference type="InterPro" id="IPR035919">
    <property type="entry name" value="EAL_sf"/>
</dbReference>
<name>A0A1I3WG99_9BACT</name>
<proteinExistence type="predicted"/>
<dbReference type="STRING" id="52560.SAMN04488082_11324"/>
<dbReference type="InterPro" id="IPR001633">
    <property type="entry name" value="EAL_dom"/>
</dbReference>
<dbReference type="PANTHER" id="PTHR33121">
    <property type="entry name" value="CYCLIC DI-GMP PHOSPHODIESTERASE PDEF"/>
    <property type="match status" value="1"/>
</dbReference>
<dbReference type="SUPFAM" id="SSF141868">
    <property type="entry name" value="EAL domain-like"/>
    <property type="match status" value="1"/>
</dbReference>
<evidence type="ECO:0000259" key="1">
    <source>
        <dbReference type="PROSITE" id="PS50883"/>
    </source>
</evidence>
<organism evidence="2 3">
    <name type="scientific">Desulfomicrobium apsheronum</name>
    <dbReference type="NCBI Taxonomy" id="52560"/>
    <lineage>
        <taxon>Bacteria</taxon>
        <taxon>Pseudomonadati</taxon>
        <taxon>Thermodesulfobacteriota</taxon>
        <taxon>Desulfovibrionia</taxon>
        <taxon>Desulfovibrionales</taxon>
        <taxon>Desulfomicrobiaceae</taxon>
        <taxon>Desulfomicrobium</taxon>
    </lineage>
</organism>
<dbReference type="InterPro" id="IPR050706">
    <property type="entry name" value="Cyclic-di-GMP_PDE-like"/>
</dbReference>
<reference evidence="3" key="1">
    <citation type="submission" date="2016-10" db="EMBL/GenBank/DDBJ databases">
        <authorList>
            <person name="Varghese N."/>
            <person name="Submissions S."/>
        </authorList>
    </citation>
    <scope>NUCLEOTIDE SEQUENCE [LARGE SCALE GENOMIC DNA]</scope>
    <source>
        <strain evidence="3">DSM 5918</strain>
    </source>
</reference>
<dbReference type="PROSITE" id="PS50883">
    <property type="entry name" value="EAL"/>
    <property type="match status" value="1"/>
</dbReference>
<dbReference type="Pfam" id="PF00563">
    <property type="entry name" value="EAL"/>
    <property type="match status" value="1"/>
</dbReference>
<evidence type="ECO:0000313" key="2">
    <source>
        <dbReference type="EMBL" id="SFK06472.1"/>
    </source>
</evidence>
<gene>
    <name evidence="2" type="ORF">SAMN04488082_11324</name>
</gene>
<dbReference type="Proteomes" id="UP000198635">
    <property type="component" value="Unassembled WGS sequence"/>
</dbReference>